<protein>
    <submittedName>
        <fullName evidence="3">Uncharacterized protein</fullName>
    </submittedName>
</protein>
<name>A0AA85BNZ7_9TREM</name>
<reference evidence="3" key="1">
    <citation type="submission" date="2023-11" db="UniProtKB">
        <authorList>
            <consortium name="WormBaseParasite"/>
        </authorList>
    </citation>
    <scope>IDENTIFICATION</scope>
</reference>
<accession>A0AA85BNZ7</accession>
<sequence>MEFAILILITFLHSFVAAESTNSTNCLERCESDKKYLRPYCNTACLKNANPQHFYCNLACEKHRDKSSATAESVIDNIIGTIGYEYCIIGCNNSSYSRERCEYDCESVSDFISKCYRVCRGKHTSLDALCLYKCEWQKKNGLISDYNACTNLNDNLNNGQIVKYSKIIKSTEWTLNETLFFNFLLTEQEYKYVTRNCGGLCSEDTGAQKFYCFLACDHNATKEEDFKECIKRCNGGVDLTKEMCMSNCGVVTNHDEVCDIVCGGNNGGLFPLCLYNCDQAHPNGYEGGFDNCKTKCYGMNER</sequence>
<organism evidence="2 3">
    <name type="scientific">Schistosoma mattheei</name>
    <dbReference type="NCBI Taxonomy" id="31246"/>
    <lineage>
        <taxon>Eukaryota</taxon>
        <taxon>Metazoa</taxon>
        <taxon>Spiralia</taxon>
        <taxon>Lophotrochozoa</taxon>
        <taxon>Platyhelminthes</taxon>
        <taxon>Trematoda</taxon>
        <taxon>Digenea</taxon>
        <taxon>Strigeidida</taxon>
        <taxon>Schistosomatoidea</taxon>
        <taxon>Schistosomatidae</taxon>
        <taxon>Schistosoma</taxon>
    </lineage>
</organism>
<dbReference type="AlphaFoldDB" id="A0AA85BNZ7"/>
<proteinExistence type="predicted"/>
<keyword evidence="1" id="KW-0732">Signal</keyword>
<feature type="signal peptide" evidence="1">
    <location>
        <begin position="1"/>
        <end position="18"/>
    </location>
</feature>
<evidence type="ECO:0000313" key="2">
    <source>
        <dbReference type="Proteomes" id="UP000050791"/>
    </source>
</evidence>
<feature type="chain" id="PRO_5041636553" evidence="1">
    <location>
        <begin position="19"/>
        <end position="302"/>
    </location>
</feature>
<evidence type="ECO:0000313" key="3">
    <source>
        <dbReference type="WBParaSite" id="SMTH1_65160.1"/>
    </source>
</evidence>
<dbReference type="WBParaSite" id="SMTH1_65160.1">
    <property type="protein sequence ID" value="SMTH1_65160.1"/>
    <property type="gene ID" value="SMTH1_65160"/>
</dbReference>
<evidence type="ECO:0000256" key="1">
    <source>
        <dbReference type="SAM" id="SignalP"/>
    </source>
</evidence>
<dbReference type="Proteomes" id="UP000050791">
    <property type="component" value="Unassembled WGS sequence"/>
</dbReference>